<keyword evidence="8" id="KW-1185">Reference proteome</keyword>
<dbReference type="GO" id="GO:0006352">
    <property type="term" value="P:DNA-templated transcription initiation"/>
    <property type="evidence" value="ECO:0007669"/>
    <property type="project" value="InterPro"/>
</dbReference>
<keyword evidence="4" id="KW-0804">Transcription</keyword>
<dbReference type="GO" id="GO:0016987">
    <property type="term" value="F:sigma factor activity"/>
    <property type="evidence" value="ECO:0007669"/>
    <property type="project" value="UniProtKB-KW"/>
</dbReference>
<dbReference type="InterPro" id="IPR013325">
    <property type="entry name" value="RNA_pol_sigma_r2"/>
</dbReference>
<reference evidence="7 8" key="1">
    <citation type="submission" date="2012-01" db="EMBL/GenBank/DDBJ databases">
        <title>The Genome Sequence of Odoribacter laneus YIT 12061.</title>
        <authorList>
            <consortium name="The Broad Institute Genome Sequencing Platform"/>
            <person name="Earl A."/>
            <person name="Ward D."/>
            <person name="Feldgarden M."/>
            <person name="Gevers D."/>
            <person name="Morotomi M."/>
            <person name="Young S.K."/>
            <person name="Zeng Q."/>
            <person name="Gargeya S."/>
            <person name="Fitzgerald M."/>
            <person name="Haas B."/>
            <person name="Abouelleil A."/>
            <person name="Alvarado L."/>
            <person name="Arachchi H.M."/>
            <person name="Berlin A."/>
            <person name="Chapman S.B."/>
            <person name="Gearin G."/>
            <person name="Goldberg J."/>
            <person name="Griggs A."/>
            <person name="Gujja S."/>
            <person name="Hansen M."/>
            <person name="Heiman D."/>
            <person name="Howarth C."/>
            <person name="Larimer J."/>
            <person name="Lui A."/>
            <person name="MacDonald P.J.P."/>
            <person name="McCowen C."/>
            <person name="Montmayeur A."/>
            <person name="Murphy C."/>
            <person name="Neiman D."/>
            <person name="Pearson M."/>
            <person name="Priest M."/>
            <person name="Roberts A."/>
            <person name="Saif S."/>
            <person name="Shea T."/>
            <person name="Sisk P."/>
            <person name="Stolte C."/>
            <person name="Sykes S."/>
            <person name="Wortman J."/>
            <person name="Nusbaum C."/>
            <person name="Birren B."/>
        </authorList>
    </citation>
    <scope>NUCLEOTIDE SEQUENCE [LARGE SCALE GENOMIC DNA]</scope>
    <source>
        <strain evidence="7 8">YIT 12061</strain>
    </source>
</reference>
<dbReference type="STRING" id="742817.HMPREF9449_02181"/>
<dbReference type="Proteomes" id="UP000004892">
    <property type="component" value="Unassembled WGS sequence"/>
</dbReference>
<evidence type="ECO:0000256" key="2">
    <source>
        <dbReference type="ARBA" id="ARBA00023015"/>
    </source>
</evidence>
<keyword evidence="2" id="KW-0805">Transcription regulation</keyword>
<evidence type="ECO:0000313" key="7">
    <source>
        <dbReference type="EMBL" id="EHP46564.1"/>
    </source>
</evidence>
<evidence type="ECO:0000259" key="5">
    <source>
        <dbReference type="Pfam" id="PF04542"/>
    </source>
</evidence>
<dbReference type="GO" id="GO:0003677">
    <property type="term" value="F:DNA binding"/>
    <property type="evidence" value="ECO:0007669"/>
    <property type="project" value="InterPro"/>
</dbReference>
<dbReference type="Gene3D" id="1.10.1740.10">
    <property type="match status" value="1"/>
</dbReference>
<dbReference type="Pfam" id="PF04542">
    <property type="entry name" value="Sigma70_r2"/>
    <property type="match status" value="1"/>
</dbReference>
<dbReference type="InterPro" id="IPR036388">
    <property type="entry name" value="WH-like_DNA-bd_sf"/>
</dbReference>
<dbReference type="eggNOG" id="COG1595">
    <property type="taxonomic scope" value="Bacteria"/>
</dbReference>
<dbReference type="InterPro" id="IPR014284">
    <property type="entry name" value="RNA_pol_sigma-70_dom"/>
</dbReference>
<feature type="domain" description="RNA polymerase sigma factor 70 region 4 type 2" evidence="6">
    <location>
        <begin position="122"/>
        <end position="174"/>
    </location>
</feature>
<dbReference type="EMBL" id="ADMC01000025">
    <property type="protein sequence ID" value="EHP46564.1"/>
    <property type="molecule type" value="Genomic_DNA"/>
</dbReference>
<evidence type="ECO:0000313" key="8">
    <source>
        <dbReference type="Proteomes" id="UP000004892"/>
    </source>
</evidence>
<dbReference type="Pfam" id="PF08281">
    <property type="entry name" value="Sigma70_r4_2"/>
    <property type="match status" value="1"/>
</dbReference>
<dbReference type="InterPro" id="IPR013324">
    <property type="entry name" value="RNA_pol_sigma_r3/r4-like"/>
</dbReference>
<dbReference type="SUPFAM" id="SSF88659">
    <property type="entry name" value="Sigma3 and sigma4 domains of RNA polymerase sigma factors"/>
    <property type="match status" value="1"/>
</dbReference>
<name>H1DIF2_9BACT</name>
<dbReference type="AlphaFoldDB" id="H1DIF2"/>
<evidence type="ECO:0000256" key="1">
    <source>
        <dbReference type="ARBA" id="ARBA00010641"/>
    </source>
</evidence>
<keyword evidence="3" id="KW-0731">Sigma factor</keyword>
<gene>
    <name evidence="7" type="ORF">HMPREF9449_02181</name>
</gene>
<dbReference type="NCBIfam" id="TIGR02937">
    <property type="entry name" value="sigma70-ECF"/>
    <property type="match status" value="1"/>
</dbReference>
<protein>
    <submittedName>
        <fullName evidence="7">Sigma-70 family RNA polymerase sigma factor</fullName>
    </submittedName>
</protein>
<evidence type="ECO:0000256" key="3">
    <source>
        <dbReference type="ARBA" id="ARBA00023082"/>
    </source>
</evidence>
<dbReference type="GeneID" id="98069731"/>
<dbReference type="InterPro" id="IPR013249">
    <property type="entry name" value="RNA_pol_sigma70_r4_t2"/>
</dbReference>
<evidence type="ECO:0000259" key="6">
    <source>
        <dbReference type="Pfam" id="PF08281"/>
    </source>
</evidence>
<evidence type="ECO:0000256" key="4">
    <source>
        <dbReference type="ARBA" id="ARBA00023163"/>
    </source>
</evidence>
<proteinExistence type="inferred from homology"/>
<dbReference type="PANTHER" id="PTHR43133:SF51">
    <property type="entry name" value="RNA POLYMERASE SIGMA FACTOR"/>
    <property type="match status" value="1"/>
</dbReference>
<accession>H1DIF2</accession>
<comment type="caution">
    <text evidence="7">The sequence shown here is derived from an EMBL/GenBank/DDBJ whole genome shotgun (WGS) entry which is preliminary data.</text>
</comment>
<dbReference type="PATRIC" id="fig|742817.3.peg.2330"/>
<organism evidence="7 8">
    <name type="scientific">Odoribacter laneus YIT 12061</name>
    <dbReference type="NCBI Taxonomy" id="742817"/>
    <lineage>
        <taxon>Bacteria</taxon>
        <taxon>Pseudomonadati</taxon>
        <taxon>Bacteroidota</taxon>
        <taxon>Bacteroidia</taxon>
        <taxon>Bacteroidales</taxon>
        <taxon>Odoribacteraceae</taxon>
        <taxon>Odoribacter</taxon>
    </lineage>
</organism>
<comment type="similarity">
    <text evidence="1">Belongs to the sigma-70 factor family. ECF subfamily.</text>
</comment>
<dbReference type="Gene3D" id="1.10.10.10">
    <property type="entry name" value="Winged helix-like DNA-binding domain superfamily/Winged helix DNA-binding domain"/>
    <property type="match status" value="1"/>
</dbReference>
<dbReference type="PANTHER" id="PTHR43133">
    <property type="entry name" value="RNA POLYMERASE ECF-TYPE SIGMA FACTO"/>
    <property type="match status" value="1"/>
</dbReference>
<feature type="domain" description="RNA polymerase sigma-70 region 2" evidence="5">
    <location>
        <begin position="22"/>
        <end position="85"/>
    </location>
</feature>
<dbReference type="InterPro" id="IPR039425">
    <property type="entry name" value="RNA_pol_sigma-70-like"/>
</dbReference>
<dbReference type="SUPFAM" id="SSF88946">
    <property type="entry name" value="Sigma2 domain of RNA polymerase sigma factors"/>
    <property type="match status" value="1"/>
</dbReference>
<sequence length="191" mass="22492">MGEQELVKRILEGDEKAFRLFVDIHKVMVVNTCYAFLHNREEAEDIAQDVFIQAFESLKSFRFDCKLSSWLYRMAVNRAINSCKSFHKRRIKLKLDEAEQHFDFPSEELPVQEKMEAQERRELLHRAIDSLPENQRKAIILNKYEDLSYKEVADIMNISLGAVESLIFRAKTNLEKKLKPIIGRNKMISQK</sequence>
<dbReference type="HOGENOM" id="CLU_047691_3_0_10"/>
<dbReference type="RefSeq" id="WP_009137328.1">
    <property type="nucleotide sequence ID" value="NZ_JH594596.1"/>
</dbReference>
<dbReference type="InterPro" id="IPR007627">
    <property type="entry name" value="RNA_pol_sigma70_r2"/>
</dbReference>
<dbReference type="CDD" id="cd06171">
    <property type="entry name" value="Sigma70_r4"/>
    <property type="match status" value="1"/>
</dbReference>